<evidence type="ECO:0000256" key="8">
    <source>
        <dbReference type="ARBA" id="ARBA00022840"/>
    </source>
</evidence>
<dbReference type="PANTHER" id="PTHR45339">
    <property type="entry name" value="HYBRID SIGNAL TRANSDUCTION HISTIDINE KINASE J"/>
    <property type="match status" value="1"/>
</dbReference>
<feature type="domain" description="Histidine kinase" evidence="12">
    <location>
        <begin position="854"/>
        <end position="1077"/>
    </location>
</feature>
<dbReference type="PROSITE" id="PS50885">
    <property type="entry name" value="HAMP"/>
    <property type="match status" value="5"/>
</dbReference>
<feature type="compositionally biased region" description="Polar residues" evidence="11">
    <location>
        <begin position="237"/>
        <end position="249"/>
    </location>
</feature>
<keyword evidence="3 10" id="KW-0597">Phosphoprotein</keyword>
<comment type="catalytic activity">
    <reaction evidence="1">
        <text>ATP + protein L-histidine = ADP + protein N-phospho-L-histidine.</text>
        <dbReference type="EC" id="2.7.13.3"/>
    </reaction>
</comment>
<sequence length="1359" mass="146601">MPQLDSSTFVPIVDLDFDSPIPDPLSDHNQARALGTAVRPRLVHLTSDSSIASELSASSLSSGSTNGTSIHADSPTVPAAAVVANLRSTHAPMATTLPPLATATGKPANGSGADASLAAPPCSPPLHTFPTFLLSLLTAIESDPASIRAHLDNLAGCRAAPAAFAALPQGKPAETDAIVQSLTRIADRLCAEEEEDSVSSEEPEQVPVQEASKKLEALSVADRVPFPLSGKPGPEFASSNGSRTPVQELSSASSHSPARPRHRSRPTTGDPSARRPFVPGDSVEELRRNYEDQLQALKILHAEELYRSQASHDNEVRTIAIVTSAIARGDLTKTIDAEVEGEMAVLKEAINEMVYKLRLFSSEVTRVSLDVGTRGQLGGQAVVTGVEGTWRTCQLVFAFPEAHDHEDLHGLVHYTVTETVNTMATQLTVQIRLSKTIDAEVQGEMATLKETVNSMVSRLRVFSSEVTRVAKEVGTDGQLGGQAVVHGVEGTWKELTESVNRMAQNLTLQVREIASVTKAVAHGDLSKTVDIGASGEIRELKMTVNSMVAQLRRFAAEVTRVALEVGTEGQLGGTASVHGVQGEWKSLVSSVNTMAMNLTQQVRCIADVTRAVAEGDLSRKIDVEVNGEMLDLKLTVNSMVDSLRIFAAEVTRVAKEVGTDGQLGGQAYVTNVAGEWKSLVDSVNRMCGNLTDQVRSIAKATTAVARGDLSQKVEIEANGEVLQLVVTINEMVDRLAMFASEVTRVAHEVGTKGNLGVTAEVANVEGTWEDITQNVNTMAINLTSQVRAFAQISAAATEGDFSSFVTVEASGEMDSLKTKINKMVFSLRDSLQKNTMAREAAELANRSKSEFLANMSHEIRTPMNGIIGLTGVTLETDLTRQQRENLMIVSNLANSLLLIIDDILDISKIEAGRMTVEQIPFSVRAAVFGILKTLAVKATQSRLDLMYQVESDIPDLLVGDPFRLRQVITNLVGNAIKFTQRGQVALSCRLGAADVTGKTYQLEFCISDTGIGIKPDKLNLIFDTFAQADGSTTRKYGGTGLGLTISKRLVQLMGGEMWVTSQFGRGSQFFFTIQCPIGEWSLEQVRQKTLIPHPGRRILLIDTLHHDASVVESIEQLGLEVTVVRSLEEACQLEGAQAGYFDTVLVDQLSVVERLREVESLRYIPLVLISPQIPQLNLKYCLDLGITNCVESPTNAQDMCNALLPALEASNRLTAERGGDASFKVLLAEDNVVNQKVALKFLESAGHQTEVVENGALALEAVKKNFYDIVLMDLSMPFMGGEQATQIIRQFEQDNGLERLPIVALTAHAMLGDREKCLQAGMDDYLTKPLRKPDLLATIQKIVAARRAGLFAPSKTANP</sequence>
<dbReference type="SUPFAM" id="SSF52172">
    <property type="entry name" value="CheY-like"/>
    <property type="match status" value="2"/>
</dbReference>
<dbReference type="Pfam" id="PF02518">
    <property type="entry name" value="HATPase_c"/>
    <property type="match status" value="1"/>
</dbReference>
<accession>A0A2S5BCR3</accession>
<dbReference type="PROSITE" id="PS50110">
    <property type="entry name" value="RESPONSE_REGULATORY"/>
    <property type="match status" value="1"/>
</dbReference>
<dbReference type="InterPro" id="IPR036890">
    <property type="entry name" value="HATPase_C_sf"/>
</dbReference>
<evidence type="ECO:0000256" key="3">
    <source>
        <dbReference type="ARBA" id="ARBA00022553"/>
    </source>
</evidence>
<dbReference type="InterPro" id="IPR001789">
    <property type="entry name" value="Sig_transdc_resp-reg_receiver"/>
</dbReference>
<dbReference type="Pfam" id="PF18947">
    <property type="entry name" value="HAMP_2"/>
    <property type="match status" value="1"/>
</dbReference>
<dbReference type="EC" id="2.7.13.3" evidence="2"/>
<dbReference type="SMART" id="SM00448">
    <property type="entry name" value="REC"/>
    <property type="match status" value="1"/>
</dbReference>
<feature type="domain" description="HAMP" evidence="14">
    <location>
        <begin position="316"/>
        <end position="362"/>
    </location>
</feature>
<dbReference type="Proteomes" id="UP000237144">
    <property type="component" value="Unassembled WGS sequence"/>
</dbReference>
<dbReference type="FunFam" id="3.40.50.2300:FF:000235">
    <property type="entry name" value="Probable nik-1 protein (Os-1p protein)"/>
    <property type="match status" value="1"/>
</dbReference>
<keyword evidence="9" id="KW-0902">Two-component regulatory system</keyword>
<feature type="modified residue" description="4-aspartylphosphate" evidence="10">
    <location>
        <position position="1273"/>
    </location>
</feature>
<organism evidence="15 16">
    <name type="scientific">Rhodotorula taiwanensis</name>
    <dbReference type="NCBI Taxonomy" id="741276"/>
    <lineage>
        <taxon>Eukaryota</taxon>
        <taxon>Fungi</taxon>
        <taxon>Dikarya</taxon>
        <taxon>Basidiomycota</taxon>
        <taxon>Pucciniomycotina</taxon>
        <taxon>Microbotryomycetes</taxon>
        <taxon>Sporidiobolales</taxon>
        <taxon>Sporidiobolaceae</taxon>
        <taxon>Rhodotorula</taxon>
    </lineage>
</organism>
<feature type="compositionally biased region" description="Acidic residues" evidence="11">
    <location>
        <begin position="192"/>
        <end position="204"/>
    </location>
</feature>
<dbReference type="CDD" id="cd16922">
    <property type="entry name" value="HATPase_EvgS-ArcB-TorS-like"/>
    <property type="match status" value="1"/>
</dbReference>
<name>A0A2S5BCR3_9BASI</name>
<dbReference type="InterPro" id="IPR003594">
    <property type="entry name" value="HATPase_dom"/>
</dbReference>
<keyword evidence="16" id="KW-1185">Reference proteome</keyword>
<dbReference type="InterPro" id="IPR003661">
    <property type="entry name" value="HisK_dim/P_dom"/>
</dbReference>
<evidence type="ECO:0000256" key="7">
    <source>
        <dbReference type="ARBA" id="ARBA00022777"/>
    </source>
</evidence>
<dbReference type="SUPFAM" id="SSF58104">
    <property type="entry name" value="Methyl-accepting chemotaxis protein (MCP) signaling domain"/>
    <property type="match status" value="2"/>
</dbReference>
<dbReference type="PROSITE" id="PS50109">
    <property type="entry name" value="HIS_KIN"/>
    <property type="match status" value="1"/>
</dbReference>
<dbReference type="InterPro" id="IPR011006">
    <property type="entry name" value="CheY-like_superfamily"/>
</dbReference>
<dbReference type="EMBL" id="PJQD01000023">
    <property type="protein sequence ID" value="POY74552.1"/>
    <property type="molecule type" value="Genomic_DNA"/>
</dbReference>
<dbReference type="FunFam" id="3.30.565.10:FF:000010">
    <property type="entry name" value="Sensor histidine kinase RcsC"/>
    <property type="match status" value="1"/>
</dbReference>
<feature type="domain" description="HAMP" evidence="14">
    <location>
        <begin position="596"/>
        <end position="648"/>
    </location>
</feature>
<evidence type="ECO:0000313" key="15">
    <source>
        <dbReference type="EMBL" id="POY74552.1"/>
    </source>
</evidence>
<feature type="region of interest" description="Disordered" evidence="11">
    <location>
        <begin position="226"/>
        <end position="281"/>
    </location>
</feature>
<evidence type="ECO:0000256" key="1">
    <source>
        <dbReference type="ARBA" id="ARBA00000085"/>
    </source>
</evidence>
<dbReference type="SMART" id="SM00387">
    <property type="entry name" value="HATPase_c"/>
    <property type="match status" value="1"/>
</dbReference>
<feature type="region of interest" description="Disordered" evidence="11">
    <location>
        <begin position="191"/>
        <end position="211"/>
    </location>
</feature>
<dbReference type="InterPro" id="IPR036097">
    <property type="entry name" value="HisK_dim/P_sf"/>
</dbReference>
<evidence type="ECO:0000256" key="11">
    <source>
        <dbReference type="SAM" id="MobiDB-lite"/>
    </source>
</evidence>
<dbReference type="CDD" id="cd17546">
    <property type="entry name" value="REC_hyHK_CKI1_RcsC-like"/>
    <property type="match status" value="1"/>
</dbReference>
<evidence type="ECO:0000259" key="12">
    <source>
        <dbReference type="PROSITE" id="PS50109"/>
    </source>
</evidence>
<dbReference type="PANTHER" id="PTHR45339:SF1">
    <property type="entry name" value="HYBRID SIGNAL TRANSDUCTION HISTIDINE KINASE J"/>
    <property type="match status" value="1"/>
</dbReference>
<dbReference type="Gene3D" id="3.40.50.2300">
    <property type="match status" value="2"/>
</dbReference>
<keyword evidence="4" id="KW-0808">Transferase</keyword>
<keyword evidence="6" id="KW-0547">Nucleotide-binding</keyword>
<dbReference type="InterPro" id="IPR003660">
    <property type="entry name" value="HAMP_dom"/>
</dbReference>
<keyword evidence="7" id="KW-0418">Kinase</keyword>
<dbReference type="GO" id="GO:0016020">
    <property type="term" value="C:membrane"/>
    <property type="evidence" value="ECO:0007669"/>
    <property type="project" value="InterPro"/>
</dbReference>
<dbReference type="CDD" id="cd06225">
    <property type="entry name" value="HAMP"/>
    <property type="match status" value="4"/>
</dbReference>
<proteinExistence type="predicted"/>
<dbReference type="Gene3D" id="1.10.287.130">
    <property type="match status" value="1"/>
</dbReference>
<feature type="domain" description="HAMP" evidence="14">
    <location>
        <begin position="504"/>
        <end position="556"/>
    </location>
</feature>
<dbReference type="Gene3D" id="3.30.565.10">
    <property type="entry name" value="Histidine kinase-like ATPase, C-terminal domain"/>
    <property type="match status" value="1"/>
</dbReference>
<feature type="domain" description="Response regulatory" evidence="13">
    <location>
        <begin position="1224"/>
        <end position="1343"/>
    </location>
</feature>
<dbReference type="SUPFAM" id="SSF47384">
    <property type="entry name" value="Homodimeric domain of signal transducing histidine kinase"/>
    <property type="match status" value="1"/>
</dbReference>
<dbReference type="InterPro" id="IPR005467">
    <property type="entry name" value="His_kinase_dom"/>
</dbReference>
<evidence type="ECO:0000256" key="5">
    <source>
        <dbReference type="ARBA" id="ARBA00022737"/>
    </source>
</evidence>
<evidence type="ECO:0000256" key="10">
    <source>
        <dbReference type="PROSITE-ProRule" id="PRU00169"/>
    </source>
</evidence>
<dbReference type="Pfam" id="PF00512">
    <property type="entry name" value="HisKA"/>
    <property type="match status" value="1"/>
</dbReference>
<evidence type="ECO:0000313" key="16">
    <source>
        <dbReference type="Proteomes" id="UP000237144"/>
    </source>
</evidence>
<comment type="caution">
    <text evidence="15">The sequence shown here is derived from an EMBL/GenBank/DDBJ whole genome shotgun (WGS) entry which is preliminary data.</text>
</comment>
<feature type="domain" description="HAMP" evidence="14">
    <location>
        <begin position="688"/>
        <end position="740"/>
    </location>
</feature>
<dbReference type="CDD" id="cd00082">
    <property type="entry name" value="HisKA"/>
    <property type="match status" value="1"/>
</dbReference>
<dbReference type="GO" id="GO:0000155">
    <property type="term" value="F:phosphorelay sensor kinase activity"/>
    <property type="evidence" value="ECO:0007669"/>
    <property type="project" value="InterPro"/>
</dbReference>
<evidence type="ECO:0000256" key="9">
    <source>
        <dbReference type="ARBA" id="ARBA00023012"/>
    </source>
</evidence>
<evidence type="ECO:0000256" key="6">
    <source>
        <dbReference type="ARBA" id="ARBA00022741"/>
    </source>
</evidence>
<dbReference type="PRINTS" id="PR00344">
    <property type="entry name" value="BCTRLSENSOR"/>
</dbReference>
<keyword evidence="5" id="KW-0677">Repeat</keyword>
<dbReference type="FunFam" id="1.10.287.130:FF:000002">
    <property type="entry name" value="Two-component osmosensing histidine kinase"/>
    <property type="match status" value="1"/>
</dbReference>
<evidence type="ECO:0000259" key="13">
    <source>
        <dbReference type="PROSITE" id="PS50110"/>
    </source>
</evidence>
<dbReference type="Pfam" id="PF00672">
    <property type="entry name" value="HAMP"/>
    <property type="match status" value="3"/>
</dbReference>
<feature type="region of interest" description="Disordered" evidence="11">
    <location>
        <begin position="100"/>
        <end position="119"/>
    </location>
</feature>
<dbReference type="SMART" id="SM00388">
    <property type="entry name" value="HisKA"/>
    <property type="match status" value="1"/>
</dbReference>
<dbReference type="FunFam" id="1.20.120.1530:FF:000002">
    <property type="entry name" value="Two-component osmosensing histidine kinase"/>
    <property type="match status" value="2"/>
</dbReference>
<protein>
    <recommendedName>
        <fullName evidence="2">histidine kinase</fullName>
        <ecNumber evidence="2">2.7.13.3</ecNumber>
    </recommendedName>
</protein>
<evidence type="ECO:0000259" key="14">
    <source>
        <dbReference type="PROSITE" id="PS50885"/>
    </source>
</evidence>
<dbReference type="SUPFAM" id="SSF55874">
    <property type="entry name" value="ATPase domain of HSP90 chaperone/DNA topoisomerase II/histidine kinase"/>
    <property type="match status" value="1"/>
</dbReference>
<dbReference type="GO" id="GO:0005524">
    <property type="term" value="F:ATP binding"/>
    <property type="evidence" value="ECO:0007669"/>
    <property type="project" value="UniProtKB-KW"/>
</dbReference>
<dbReference type="Pfam" id="PF00072">
    <property type="entry name" value="Response_reg"/>
    <property type="match status" value="1"/>
</dbReference>
<reference evidence="15 16" key="1">
    <citation type="journal article" date="2018" name="Front. Microbiol.">
        <title>Prospects for Fungal Bioremediation of Acidic Radioactive Waste Sites: Characterization and Genome Sequence of Rhodotorula taiwanensis MD1149.</title>
        <authorList>
            <person name="Tkavc R."/>
            <person name="Matrosova V.Y."/>
            <person name="Grichenko O.E."/>
            <person name="Gostincar C."/>
            <person name="Volpe R.P."/>
            <person name="Klimenkova P."/>
            <person name="Gaidamakova E.K."/>
            <person name="Zhou C.E."/>
            <person name="Stewart B.J."/>
            <person name="Lyman M.G."/>
            <person name="Malfatti S.A."/>
            <person name="Rubinfeld B."/>
            <person name="Courtot M."/>
            <person name="Singh J."/>
            <person name="Dalgard C.L."/>
            <person name="Hamilton T."/>
            <person name="Frey K.G."/>
            <person name="Gunde-Cimerman N."/>
            <person name="Dugan L."/>
            <person name="Daly M.J."/>
        </authorList>
    </citation>
    <scope>NUCLEOTIDE SEQUENCE [LARGE SCALE GENOMIC DNA]</scope>
    <source>
        <strain evidence="15 16">MD1149</strain>
    </source>
</reference>
<dbReference type="STRING" id="741276.A0A2S5BCR3"/>
<gene>
    <name evidence="15" type="ORF">BMF94_2313</name>
</gene>
<dbReference type="Gene3D" id="1.20.120.1530">
    <property type="match status" value="4"/>
</dbReference>
<evidence type="ECO:0000256" key="4">
    <source>
        <dbReference type="ARBA" id="ARBA00022679"/>
    </source>
</evidence>
<dbReference type="InterPro" id="IPR004358">
    <property type="entry name" value="Sig_transdc_His_kin-like_C"/>
</dbReference>
<dbReference type="OrthoDB" id="10266508at2759"/>
<dbReference type="SMART" id="SM00304">
    <property type="entry name" value="HAMP"/>
    <property type="match status" value="5"/>
</dbReference>
<keyword evidence="8" id="KW-0067">ATP-binding</keyword>
<evidence type="ECO:0000256" key="2">
    <source>
        <dbReference type="ARBA" id="ARBA00012438"/>
    </source>
</evidence>
<feature type="domain" description="HAMP" evidence="14">
    <location>
        <begin position="780"/>
        <end position="832"/>
    </location>
</feature>